<protein>
    <submittedName>
        <fullName evidence="2">Uncharacterized protein</fullName>
    </submittedName>
</protein>
<reference evidence="2 3" key="1">
    <citation type="submission" date="2024-01" db="EMBL/GenBank/DDBJ databases">
        <title>Complete genome of Cladobotryum mycophilum ATHUM6906.</title>
        <authorList>
            <person name="Christinaki A.C."/>
            <person name="Myridakis A.I."/>
            <person name="Kouvelis V.N."/>
        </authorList>
    </citation>
    <scope>NUCLEOTIDE SEQUENCE [LARGE SCALE GENOMIC DNA]</scope>
    <source>
        <strain evidence="2 3">ATHUM6906</strain>
    </source>
</reference>
<feature type="compositionally biased region" description="Polar residues" evidence="1">
    <location>
        <begin position="18"/>
        <end position="28"/>
    </location>
</feature>
<sequence length="199" mass="21461">MAAAVLKRKRSIDGLGPSDSSSTLTTMDVSPHSLYDVPANLNSRTFKRFRDTRPSDEEVHQRTLGLLYSAQQRPQQEQEQMQHTPEQQQQQAEASNNQQSLHKFWNINSAPSSTSSLQQPVLTPAECEDCGAGLGGGCSGGDGMDVDGLEDTACGACGKHVCFSCSVSNLGEQKRCLQCAGRRVWIGGIGWTTTSVPVC</sequence>
<organism evidence="2 3">
    <name type="scientific">Cladobotryum mycophilum</name>
    <dbReference type="NCBI Taxonomy" id="491253"/>
    <lineage>
        <taxon>Eukaryota</taxon>
        <taxon>Fungi</taxon>
        <taxon>Dikarya</taxon>
        <taxon>Ascomycota</taxon>
        <taxon>Pezizomycotina</taxon>
        <taxon>Sordariomycetes</taxon>
        <taxon>Hypocreomycetidae</taxon>
        <taxon>Hypocreales</taxon>
        <taxon>Hypocreaceae</taxon>
        <taxon>Cladobotryum</taxon>
    </lineage>
</organism>
<keyword evidence="3" id="KW-1185">Reference proteome</keyword>
<feature type="region of interest" description="Disordered" evidence="1">
    <location>
        <begin position="1"/>
        <end position="37"/>
    </location>
</feature>
<evidence type="ECO:0000256" key="1">
    <source>
        <dbReference type="SAM" id="MobiDB-lite"/>
    </source>
</evidence>
<feature type="compositionally biased region" description="Basic residues" evidence="1">
    <location>
        <begin position="1"/>
        <end position="10"/>
    </location>
</feature>
<evidence type="ECO:0000313" key="3">
    <source>
        <dbReference type="Proteomes" id="UP001338125"/>
    </source>
</evidence>
<accession>A0ABR0SK53</accession>
<dbReference type="EMBL" id="JAVFKD010000012">
    <property type="protein sequence ID" value="KAK5992528.1"/>
    <property type="molecule type" value="Genomic_DNA"/>
</dbReference>
<dbReference type="Proteomes" id="UP001338125">
    <property type="component" value="Unassembled WGS sequence"/>
</dbReference>
<feature type="region of interest" description="Disordered" evidence="1">
    <location>
        <begin position="71"/>
        <end position="98"/>
    </location>
</feature>
<name>A0ABR0SK53_9HYPO</name>
<comment type="caution">
    <text evidence="2">The sequence shown here is derived from an EMBL/GenBank/DDBJ whole genome shotgun (WGS) entry which is preliminary data.</text>
</comment>
<evidence type="ECO:0000313" key="2">
    <source>
        <dbReference type="EMBL" id="KAK5992528.1"/>
    </source>
</evidence>
<gene>
    <name evidence="2" type="ORF">PT974_05939</name>
</gene>
<proteinExistence type="predicted"/>